<organism evidence="4 5">
    <name type="scientific">Trypanosoma congolense (strain IL3000)</name>
    <dbReference type="NCBI Taxonomy" id="1068625"/>
    <lineage>
        <taxon>Eukaryota</taxon>
        <taxon>Discoba</taxon>
        <taxon>Euglenozoa</taxon>
        <taxon>Kinetoplastea</taxon>
        <taxon>Metakinetoplastina</taxon>
        <taxon>Trypanosomatida</taxon>
        <taxon>Trypanosomatidae</taxon>
        <taxon>Trypanosoma</taxon>
        <taxon>Nannomonas</taxon>
    </lineage>
</organism>
<evidence type="ECO:0000313" key="5">
    <source>
        <dbReference type="Proteomes" id="UP000000702"/>
    </source>
</evidence>
<feature type="domain" description="UBA" evidence="2">
    <location>
        <begin position="199"/>
        <end position="230"/>
    </location>
</feature>
<dbReference type="InterPro" id="IPR015940">
    <property type="entry name" value="UBA"/>
</dbReference>
<evidence type="ECO:0000259" key="2">
    <source>
        <dbReference type="PROSITE" id="PS50030"/>
    </source>
</evidence>
<dbReference type="Gene3D" id="3.10.20.90">
    <property type="entry name" value="Phosphatidylinositol 3-kinase Catalytic Subunit, Chain A, domain 1"/>
    <property type="match status" value="1"/>
</dbReference>
<dbReference type="InterPro" id="IPR000626">
    <property type="entry name" value="Ubiquitin-like_dom"/>
</dbReference>
<dbReference type="PANTHER" id="PTHR10621:SF0">
    <property type="entry name" value="UV EXCISION REPAIR PROTEIN RAD23"/>
    <property type="match status" value="1"/>
</dbReference>
<name>F9WI95_TRYCI</name>
<dbReference type="PROSITE" id="PS50053">
    <property type="entry name" value="UBIQUITIN_2"/>
    <property type="match status" value="1"/>
</dbReference>
<dbReference type="GO" id="GO:0005654">
    <property type="term" value="C:nucleoplasm"/>
    <property type="evidence" value="ECO:0007669"/>
    <property type="project" value="TreeGrafter"/>
</dbReference>
<dbReference type="PANTHER" id="PTHR10621">
    <property type="entry name" value="UV EXCISION REPAIR PROTEIN RAD23"/>
    <property type="match status" value="1"/>
</dbReference>
<proteinExistence type="predicted"/>
<reference evidence="5" key="2">
    <citation type="submission" date="2011-07" db="EMBL/GenBank/DDBJ databases">
        <title>Divergent evolution of antigenic variation in African trypanosomes.</title>
        <authorList>
            <person name="Jackson A.P."/>
            <person name="Berry A."/>
            <person name="Allison H.C."/>
            <person name="Burton P."/>
            <person name="Anderson J."/>
            <person name="Aslett M."/>
            <person name="Brown R."/>
            <person name="Corton N."/>
            <person name="Harris D."/>
            <person name="Hauser H."/>
            <person name="Gamble J."/>
            <person name="Gilderthorp R."/>
            <person name="McQuillan J."/>
            <person name="Quail M.A."/>
            <person name="Sanders M."/>
            <person name="Van Tonder A."/>
            <person name="Ginger M.L."/>
            <person name="Donelson J.E."/>
            <person name="Field M.C."/>
            <person name="Barry J.D."/>
            <person name="Berriman M."/>
            <person name="Hertz-Fowler C."/>
        </authorList>
    </citation>
    <scope>NUCLEOTIDE SEQUENCE [LARGE SCALE GENOMIC DNA]</scope>
    <source>
        <strain evidence="5">IL3000</strain>
    </source>
</reference>
<evidence type="ECO:0000256" key="1">
    <source>
        <dbReference type="SAM" id="MobiDB-lite"/>
    </source>
</evidence>
<dbReference type="GO" id="GO:0005829">
    <property type="term" value="C:cytosol"/>
    <property type="evidence" value="ECO:0007669"/>
    <property type="project" value="TreeGrafter"/>
</dbReference>
<keyword evidence="5" id="KW-1185">Reference proteome</keyword>
<evidence type="ECO:0000259" key="3">
    <source>
        <dbReference type="PROSITE" id="PS50053"/>
    </source>
</evidence>
<feature type="compositionally biased region" description="Low complexity" evidence="1">
    <location>
        <begin position="163"/>
        <end position="177"/>
    </location>
</feature>
<dbReference type="GO" id="GO:0043130">
    <property type="term" value="F:ubiquitin binding"/>
    <property type="evidence" value="ECO:0007669"/>
    <property type="project" value="TreeGrafter"/>
</dbReference>
<evidence type="ECO:0000313" key="4">
    <source>
        <dbReference type="EMBL" id="CCD17040.1"/>
    </source>
</evidence>
<dbReference type="Gene3D" id="1.10.8.10">
    <property type="entry name" value="DNA helicase RuvA subunit, C-terminal domain"/>
    <property type="match status" value="1"/>
</dbReference>
<gene>
    <name evidence="4" type="ORF">TCIL3000_0_18990</name>
</gene>
<dbReference type="PROSITE" id="PS50030">
    <property type="entry name" value="UBA"/>
    <property type="match status" value="1"/>
</dbReference>
<dbReference type="Proteomes" id="UP000000702">
    <property type="component" value="Unassembled WGS sequence"/>
</dbReference>
<dbReference type="SUPFAM" id="SSF54236">
    <property type="entry name" value="Ubiquitin-like"/>
    <property type="match status" value="1"/>
</dbReference>
<dbReference type="EMBL" id="CAEQ01002550">
    <property type="protein sequence ID" value="CCD17040.1"/>
    <property type="molecule type" value="Genomic_DNA"/>
</dbReference>
<accession>F9WI95</accession>
<dbReference type="InterPro" id="IPR029071">
    <property type="entry name" value="Ubiquitin-like_domsf"/>
</dbReference>
<feature type="region of interest" description="Disordered" evidence="1">
    <location>
        <begin position="148"/>
        <end position="195"/>
    </location>
</feature>
<dbReference type="GO" id="GO:0070628">
    <property type="term" value="F:proteasome binding"/>
    <property type="evidence" value="ECO:0007669"/>
    <property type="project" value="TreeGrafter"/>
</dbReference>
<dbReference type="VEuPathDB" id="TriTrypDB:TcIL3000_0_18990"/>
<feature type="domain" description="Ubiquitin-like" evidence="3">
    <location>
        <begin position="56"/>
        <end position="127"/>
    </location>
</feature>
<reference key="1">
    <citation type="submission" date="2011-07" db="EMBL/GenBank/DDBJ databases">
        <title>Divergent evolution of antigenic variation in African trypanosomes.</title>
        <authorList>
            <person name="Jackson A.P."/>
            <person name="Berry A."/>
            <person name="Allison H.C."/>
            <person name="Burton P."/>
            <person name="Anderson J."/>
            <person name="Aslett M."/>
            <person name="Brown R."/>
            <person name="Corton N."/>
            <person name="Harris D."/>
            <person name="Hauser H."/>
            <person name="Gamble J."/>
            <person name="Gilderthorp R."/>
            <person name="McQuillan J."/>
            <person name="Quail M.A."/>
            <person name="Sanders M."/>
            <person name="van Tonder A."/>
            <person name="Ginger M.L."/>
            <person name="Donelson J.E."/>
            <person name="Field M.C."/>
            <person name="Barry J.D."/>
            <person name="Berriman M."/>
            <person name="Hertz-Fowler C."/>
        </authorList>
    </citation>
    <scope>NUCLEOTIDE SEQUENCE [LARGE SCALE GENOMIC DNA]</scope>
    <source>
        <strain>IL3000</strain>
    </source>
</reference>
<comment type="caution">
    <text evidence="4">The sequence shown here is derived from an EMBL/GenBank/DDBJ whole genome shotgun (WGS) entry which is preliminary data.</text>
</comment>
<dbReference type="Pfam" id="PF00240">
    <property type="entry name" value="ubiquitin"/>
    <property type="match status" value="1"/>
</dbReference>
<dbReference type="GO" id="GO:0031593">
    <property type="term" value="F:polyubiquitin modification-dependent protein binding"/>
    <property type="evidence" value="ECO:0007669"/>
    <property type="project" value="TreeGrafter"/>
</dbReference>
<feature type="non-terminal residue" evidence="4">
    <location>
        <position position="230"/>
    </location>
</feature>
<sequence>MEACTRWFFYFIPFPSFRSTYHFSVFFCGEIFFFAKDTHNDFIVLLFYATAGKSAMKIILRSLTGKEHEQEVTPDTKVQDIKRVLEEEYAPESLRICYNNSVLEDLETMGNLGVGDKSVLVFVGKKRTIQKLVAKAIEDTLSLASVGQTQEQNVKEAPHVSEGSEAPTTASAPTAGEQPSAETAAPAPRTGSSVAATQGVDPALIDSIAAMGFEDRDQIALALRAAYMNP</sequence>
<dbReference type="SMART" id="SM00213">
    <property type="entry name" value="UBQ"/>
    <property type="match status" value="1"/>
</dbReference>
<dbReference type="GO" id="GO:0043161">
    <property type="term" value="P:proteasome-mediated ubiquitin-dependent protein catabolic process"/>
    <property type="evidence" value="ECO:0007669"/>
    <property type="project" value="TreeGrafter"/>
</dbReference>
<dbReference type="AlphaFoldDB" id="F9WI95"/>
<protein>
    <submittedName>
        <fullName evidence="4">WGS project CAEQ00000000 data, annotated contig 752</fullName>
    </submittedName>
</protein>
<reference evidence="4 5" key="3">
    <citation type="journal article" date="2012" name="Proc. Natl. Acad. Sci. U.S.A.">
        <title>Antigenic diversity is generated by distinct evolutionary mechanisms in African trypanosome species.</title>
        <authorList>
            <person name="Jackson A.P."/>
            <person name="Berry A."/>
            <person name="Aslett M."/>
            <person name="Allison H.C."/>
            <person name="Burton P."/>
            <person name="Vavrova-Anderson J."/>
            <person name="Brown R."/>
            <person name="Browne H."/>
            <person name="Corton N."/>
            <person name="Hauser H."/>
            <person name="Gamble J."/>
            <person name="Gilderthorp R."/>
            <person name="Marcello L."/>
            <person name="McQuillan J."/>
            <person name="Otto T.D."/>
            <person name="Quail M.A."/>
            <person name="Sanders M.J."/>
            <person name="van Tonder A."/>
            <person name="Ginger M.L."/>
            <person name="Field M.C."/>
            <person name="Barry J.D."/>
            <person name="Hertz-Fowler C."/>
            <person name="Berriman M."/>
        </authorList>
    </citation>
    <scope>NUCLEOTIDE SEQUENCE [LARGE SCALE GENOMIC DNA]</scope>
    <source>
        <strain evidence="4 5">IL3000</strain>
    </source>
</reference>